<dbReference type="Pfam" id="PF17291">
    <property type="entry name" value="M60-like_N"/>
    <property type="match status" value="1"/>
</dbReference>
<feature type="transmembrane region" description="Helical" evidence="1">
    <location>
        <begin position="45"/>
        <end position="68"/>
    </location>
</feature>
<proteinExistence type="predicted"/>
<dbReference type="SMART" id="SM01276">
    <property type="entry name" value="M60-like"/>
    <property type="match status" value="1"/>
</dbReference>
<dbReference type="Pfam" id="PF00754">
    <property type="entry name" value="F5_F8_type_C"/>
    <property type="match status" value="1"/>
</dbReference>
<sequence>MTSQTSLFSLDEGTDSFVAGSSGSNIKNKFNDFMDKVRYDKKTRIILISVCAGVVALLVLILGLVFGLRAANKNKVLFVNKYPTISIATYYGEITGKCNRVKPVEGILNEGICPNYPKYGYTLSSVIGSTDDKVQSRTKLVEESSYLAAYGTSNANTGELTSEKYTWMDKDGYLFQGTVLNPVKSQQKYDALKSKIGEQRRLYKHTGSIGNYLGNVSDNEQGVVKKIILNPRRHSRCYSVTGLYAPPGEVIKVEFSKADMEATGGIVIHIGQALFNGQANNIWEDKNQMQRMPHLLNTMTINKNTATLDEKTNIYTSYIGSFIGGPIYIRHTSAIITVTISGAVPYPHFILGVTTKEMYEESLKSSAPYFDLEVWDLGVLHSGPRIYSDPFSYDEIYRAAILWDKVSTVTTYNNIQAVVFLYDPFVAAGAAVAFPGRSSVNCPSGWMGSSLNYNSIVTVGAWGNFHEYHHNFQGYGVGDGGEVTNNALNLVSYALFTKISSNRRIGNYGAEGLDCWTSYTSSLYPLSEVLKIKYSDQSPSNGNKGLALYACLLHNFGPDAFTKVKGAGGGQSYSNYMNKWQQETHNNMYYYFNELLGGTGISDDADSKYSIFVPINCIYQTGRSYLYYNETTDKYDKKYFISMRPFVIPYGEPFDIDLGKYTIDNGQYQSGSILLPTNPDRSDRFDYTIKSISNPKNGQLKKIDDLHYQYIPDKNSDYLTSGEIKVTLGISDKKNQLKVDDVDLTLEFEMSHEKLKTTLQRTIYTYDESKMYKDATEAYNNKFNGYNNKEEVAHTNPTQNCNTDIWHYLLNEPHDKHPDAPEYYFIHDNVIEVIDGKLYFSDNSKYRVYLRGRHNLAVYYSLDGNNYELGATIKKTYSSSDRFQTNDNLTYFDVEFLEGGSVIVETYQNEKVLTKSYKLNADKNGDIRNFLYFQEVLIDEAVSKPSFIGLGFSEWVVAIFSLSTNYLDKDCNEVSENDPNAYISWNNYTNYAGVVVAYRKSYVDGTKKDERYKIVNGTFVEIDEKEFSELTKEEISPPIAYPSYANAYRHSYEFPDNKAYETDYFYTRTYGYSYVSDKPTIVTTWDSGVSLLSTNFIAENENFVIDNLFKEGFDNFIHPNPYTAKGTYFNIDMGKKIQASSITFNGRLPNGATNTQQGFPHEFAIYISNDNKEYVKVGDFVNNDGSGNNDERAVNVEIGMSITFRYINITIESSNSNTGRIILSRIKFSYTLNLQAHDNNVKIINSDEVSCYGQWETKPAFSSFGHVYVGKKNSHIKFEFTGTRLGILTSKRFKTNYQVNIDGKTVNSIEVKEFTKEFGITYISERLSNKNHMVEIQCNGEANFDCFTYYTDPDE</sequence>
<keyword evidence="1" id="KW-0812">Transmembrane</keyword>
<dbReference type="PANTHER" id="PTHR15730:SF5">
    <property type="entry name" value="SI:CH211-210B2.2-RELATED"/>
    <property type="match status" value="1"/>
</dbReference>
<keyword evidence="4" id="KW-1185">Reference proteome</keyword>
<evidence type="ECO:0000313" key="3">
    <source>
        <dbReference type="EMBL" id="KAK8857665.1"/>
    </source>
</evidence>
<dbReference type="InterPro" id="IPR051244">
    <property type="entry name" value="TCAF"/>
</dbReference>
<dbReference type="EMBL" id="JAPFFF010000020">
    <property type="protein sequence ID" value="KAK8857665.1"/>
    <property type="molecule type" value="Genomic_DNA"/>
</dbReference>
<dbReference type="InterPro" id="IPR008979">
    <property type="entry name" value="Galactose-bd-like_sf"/>
</dbReference>
<evidence type="ECO:0000256" key="1">
    <source>
        <dbReference type="SAM" id="Phobius"/>
    </source>
</evidence>
<dbReference type="Gene3D" id="2.60.120.1250">
    <property type="entry name" value="Peptidase M60, enhancin-like domain 1"/>
    <property type="match status" value="1"/>
</dbReference>
<dbReference type="Pfam" id="PF13402">
    <property type="entry name" value="Peptidase_M60"/>
    <property type="match status" value="1"/>
</dbReference>
<dbReference type="InterPro" id="IPR031161">
    <property type="entry name" value="Peptidase_M60_dom"/>
</dbReference>
<reference evidence="3 4" key="1">
    <citation type="submission" date="2024-04" db="EMBL/GenBank/DDBJ databases">
        <title>Tritrichomonas musculus Genome.</title>
        <authorList>
            <person name="Alves-Ferreira E."/>
            <person name="Grigg M."/>
            <person name="Lorenzi H."/>
            <person name="Galac M."/>
        </authorList>
    </citation>
    <scope>NUCLEOTIDE SEQUENCE [LARGE SCALE GENOMIC DNA]</scope>
    <source>
        <strain evidence="3 4">EAF2021</strain>
    </source>
</reference>
<evidence type="ECO:0000259" key="2">
    <source>
        <dbReference type="PROSITE" id="PS51723"/>
    </source>
</evidence>
<evidence type="ECO:0000313" key="4">
    <source>
        <dbReference type="Proteomes" id="UP001470230"/>
    </source>
</evidence>
<dbReference type="PROSITE" id="PS51723">
    <property type="entry name" value="PEPTIDASE_M60"/>
    <property type="match status" value="1"/>
</dbReference>
<keyword evidence="1" id="KW-0472">Membrane</keyword>
<dbReference type="Proteomes" id="UP001470230">
    <property type="component" value="Unassembled WGS sequence"/>
</dbReference>
<protein>
    <recommendedName>
        <fullName evidence="2">Peptidase M60 domain-containing protein</fullName>
    </recommendedName>
</protein>
<keyword evidence="1" id="KW-1133">Transmembrane helix</keyword>
<accession>A0ABR2I6Y8</accession>
<dbReference type="Gene3D" id="2.60.120.260">
    <property type="entry name" value="Galactose-binding domain-like"/>
    <property type="match status" value="2"/>
</dbReference>
<organism evidence="3 4">
    <name type="scientific">Tritrichomonas musculus</name>
    <dbReference type="NCBI Taxonomy" id="1915356"/>
    <lineage>
        <taxon>Eukaryota</taxon>
        <taxon>Metamonada</taxon>
        <taxon>Parabasalia</taxon>
        <taxon>Tritrichomonadida</taxon>
        <taxon>Tritrichomonadidae</taxon>
        <taxon>Tritrichomonas</taxon>
    </lineage>
</organism>
<feature type="domain" description="Peptidase M60" evidence="2">
    <location>
        <begin position="236"/>
        <end position="557"/>
    </location>
</feature>
<comment type="caution">
    <text evidence="3">The sequence shown here is derived from an EMBL/GenBank/DDBJ whole genome shotgun (WGS) entry which is preliminary data.</text>
</comment>
<dbReference type="SUPFAM" id="SSF49785">
    <property type="entry name" value="Galactose-binding domain-like"/>
    <property type="match status" value="1"/>
</dbReference>
<dbReference type="PANTHER" id="PTHR15730">
    <property type="entry name" value="EXPERIMENTAL AUTOIMMUNE PROSTATITIS ANTIGEN 2-RELATED"/>
    <property type="match status" value="1"/>
</dbReference>
<gene>
    <name evidence="3" type="ORF">M9Y10_016072</name>
</gene>
<dbReference type="InterPro" id="IPR000421">
    <property type="entry name" value="FA58C"/>
</dbReference>
<dbReference type="InterPro" id="IPR035423">
    <property type="entry name" value="M60-like_N"/>
</dbReference>
<name>A0ABR2I6Y8_9EUKA</name>